<sequence length="64" mass="7294">MCVHQEERGLGNTPGPAVRTALSTATGRPLFTLMMKGRHRRTVTCWMGWSENDRNAYIDLEDEE</sequence>
<protein>
    <submittedName>
        <fullName evidence="2">Uncharacterized protein</fullName>
    </submittedName>
</protein>
<evidence type="ECO:0000313" key="2">
    <source>
        <dbReference type="EMBL" id="MPC33384.1"/>
    </source>
</evidence>
<organism evidence="2 3">
    <name type="scientific">Portunus trituberculatus</name>
    <name type="common">Swimming crab</name>
    <name type="synonym">Neptunus trituberculatus</name>
    <dbReference type="NCBI Taxonomy" id="210409"/>
    <lineage>
        <taxon>Eukaryota</taxon>
        <taxon>Metazoa</taxon>
        <taxon>Ecdysozoa</taxon>
        <taxon>Arthropoda</taxon>
        <taxon>Crustacea</taxon>
        <taxon>Multicrustacea</taxon>
        <taxon>Malacostraca</taxon>
        <taxon>Eumalacostraca</taxon>
        <taxon>Eucarida</taxon>
        <taxon>Decapoda</taxon>
        <taxon>Pleocyemata</taxon>
        <taxon>Brachyura</taxon>
        <taxon>Eubrachyura</taxon>
        <taxon>Portunoidea</taxon>
        <taxon>Portunidae</taxon>
        <taxon>Portuninae</taxon>
        <taxon>Portunus</taxon>
    </lineage>
</organism>
<comment type="caution">
    <text evidence="2">The sequence shown here is derived from an EMBL/GenBank/DDBJ whole genome shotgun (WGS) entry which is preliminary data.</text>
</comment>
<dbReference type="EMBL" id="VSRR010002825">
    <property type="protein sequence ID" value="MPC33384.1"/>
    <property type="molecule type" value="Genomic_DNA"/>
</dbReference>
<accession>A0A5B7ELT4</accession>
<proteinExistence type="predicted"/>
<dbReference type="Proteomes" id="UP000324222">
    <property type="component" value="Unassembled WGS sequence"/>
</dbReference>
<reference evidence="2 3" key="1">
    <citation type="submission" date="2019-05" db="EMBL/GenBank/DDBJ databases">
        <title>Another draft genome of Portunus trituberculatus and its Hox gene families provides insights of decapod evolution.</title>
        <authorList>
            <person name="Jeong J.-H."/>
            <person name="Song I."/>
            <person name="Kim S."/>
            <person name="Choi T."/>
            <person name="Kim D."/>
            <person name="Ryu S."/>
            <person name="Kim W."/>
        </authorList>
    </citation>
    <scope>NUCLEOTIDE SEQUENCE [LARGE SCALE GENOMIC DNA]</scope>
    <source>
        <tissue evidence="2">Muscle</tissue>
    </source>
</reference>
<feature type="region of interest" description="Disordered" evidence="1">
    <location>
        <begin position="1"/>
        <end position="20"/>
    </location>
</feature>
<dbReference type="AlphaFoldDB" id="A0A5B7ELT4"/>
<gene>
    <name evidence="2" type="ORF">E2C01_026733</name>
</gene>
<evidence type="ECO:0000313" key="3">
    <source>
        <dbReference type="Proteomes" id="UP000324222"/>
    </source>
</evidence>
<keyword evidence="3" id="KW-1185">Reference proteome</keyword>
<evidence type="ECO:0000256" key="1">
    <source>
        <dbReference type="SAM" id="MobiDB-lite"/>
    </source>
</evidence>
<name>A0A5B7ELT4_PORTR</name>